<organism evidence="9 10">
    <name type="scientific">Vibrio xiamenensis</name>
    <dbReference type="NCBI Taxonomy" id="861298"/>
    <lineage>
        <taxon>Bacteria</taxon>
        <taxon>Pseudomonadati</taxon>
        <taxon>Pseudomonadota</taxon>
        <taxon>Gammaproteobacteria</taxon>
        <taxon>Vibrionales</taxon>
        <taxon>Vibrionaceae</taxon>
        <taxon>Vibrio</taxon>
    </lineage>
</organism>
<sequence>MTNIERTIAQAKRLCIQHGSTLTPKRQTILLSLLHSKRALSAYELVDFCQQQFGESIPAVSVYRILDFFQRIHIAHRLHSINKFALCTHLLDDDGTNSGVVFLICKQCHQIKEQHVSRSVIESLKSEIKDDDFQVIAPQIELECLCKRCRSREQTTHTKH</sequence>
<dbReference type="SUPFAM" id="SSF46785">
    <property type="entry name" value="Winged helix' DNA-binding domain"/>
    <property type="match status" value="1"/>
</dbReference>
<dbReference type="InterPro" id="IPR036390">
    <property type="entry name" value="WH_DNA-bd_sf"/>
</dbReference>
<gene>
    <name evidence="9" type="ORF">SAMN04488136_103136</name>
</gene>
<keyword evidence="8" id="KW-0408">Iron</keyword>
<feature type="binding site" evidence="7">
    <location>
        <position position="105"/>
    </location>
    <ligand>
        <name>Zn(2+)</name>
        <dbReference type="ChEBI" id="CHEBI:29105"/>
    </ligand>
</feature>
<reference evidence="10" key="1">
    <citation type="submission" date="2016-10" db="EMBL/GenBank/DDBJ databases">
        <authorList>
            <person name="Varghese N."/>
            <person name="Submissions S."/>
        </authorList>
    </citation>
    <scope>NUCLEOTIDE SEQUENCE [LARGE SCALE GENOMIC DNA]</scope>
    <source>
        <strain evidence="10">CGMCC 1.10228</strain>
    </source>
</reference>
<evidence type="ECO:0000256" key="4">
    <source>
        <dbReference type="ARBA" id="ARBA00023015"/>
    </source>
</evidence>
<comment type="similarity">
    <text evidence="1">Belongs to the Fur family.</text>
</comment>
<dbReference type="GO" id="GO:0008270">
    <property type="term" value="F:zinc ion binding"/>
    <property type="evidence" value="ECO:0007669"/>
    <property type="project" value="TreeGrafter"/>
</dbReference>
<keyword evidence="7" id="KW-0479">Metal-binding</keyword>
<keyword evidence="6" id="KW-0804">Transcription</keyword>
<evidence type="ECO:0000256" key="6">
    <source>
        <dbReference type="ARBA" id="ARBA00023163"/>
    </source>
</evidence>
<feature type="binding site" evidence="8">
    <location>
        <position position="122"/>
    </location>
    <ligand>
        <name>Fe cation</name>
        <dbReference type="ChEBI" id="CHEBI:24875"/>
    </ligand>
</feature>
<dbReference type="InterPro" id="IPR036388">
    <property type="entry name" value="WH-like_DNA-bd_sf"/>
</dbReference>
<dbReference type="Gene3D" id="3.30.1490.190">
    <property type="match status" value="1"/>
</dbReference>
<feature type="binding site" evidence="7">
    <location>
        <position position="146"/>
    </location>
    <ligand>
        <name>Zn(2+)</name>
        <dbReference type="ChEBI" id="CHEBI:29105"/>
    </ligand>
</feature>
<feature type="binding site" evidence="7">
    <location>
        <position position="108"/>
    </location>
    <ligand>
        <name>Zn(2+)</name>
        <dbReference type="ChEBI" id="CHEBI:29105"/>
    </ligand>
</feature>
<evidence type="ECO:0000256" key="7">
    <source>
        <dbReference type="PIRSR" id="PIRSR602481-1"/>
    </source>
</evidence>
<keyword evidence="3 7" id="KW-0862">Zinc</keyword>
<dbReference type="PANTHER" id="PTHR33202">
    <property type="entry name" value="ZINC UPTAKE REGULATION PROTEIN"/>
    <property type="match status" value="1"/>
</dbReference>
<dbReference type="GO" id="GO:0005829">
    <property type="term" value="C:cytosol"/>
    <property type="evidence" value="ECO:0007669"/>
    <property type="project" value="TreeGrafter"/>
</dbReference>
<keyword evidence="2" id="KW-0678">Repressor</keyword>
<keyword evidence="4" id="KW-0805">Transcription regulation</keyword>
<evidence type="ECO:0000256" key="8">
    <source>
        <dbReference type="PIRSR" id="PIRSR602481-2"/>
    </source>
</evidence>
<evidence type="ECO:0000256" key="2">
    <source>
        <dbReference type="ARBA" id="ARBA00022491"/>
    </source>
</evidence>
<dbReference type="GO" id="GO:0003700">
    <property type="term" value="F:DNA-binding transcription factor activity"/>
    <property type="evidence" value="ECO:0007669"/>
    <property type="project" value="InterPro"/>
</dbReference>
<keyword evidence="5" id="KW-0238">DNA-binding</keyword>
<evidence type="ECO:0000313" key="9">
    <source>
        <dbReference type="EMBL" id="SDG83024.1"/>
    </source>
</evidence>
<dbReference type="OrthoDB" id="9801127at2"/>
<keyword evidence="10" id="KW-1185">Reference proteome</keyword>
<dbReference type="RefSeq" id="WP_093269963.1">
    <property type="nucleotide sequence ID" value="NZ_FNDD01000003.1"/>
</dbReference>
<dbReference type="GO" id="GO:0000976">
    <property type="term" value="F:transcription cis-regulatory region binding"/>
    <property type="evidence" value="ECO:0007669"/>
    <property type="project" value="TreeGrafter"/>
</dbReference>
<dbReference type="STRING" id="861298.SAMN04488136_103136"/>
<accession>A0A1G7XFY6</accession>
<dbReference type="InterPro" id="IPR002481">
    <property type="entry name" value="FUR"/>
</dbReference>
<dbReference type="AlphaFoldDB" id="A0A1G7XFY6"/>
<name>A0A1G7XFY6_9VIBR</name>
<evidence type="ECO:0000313" key="10">
    <source>
        <dbReference type="Proteomes" id="UP000198854"/>
    </source>
</evidence>
<dbReference type="GO" id="GO:1900376">
    <property type="term" value="P:regulation of secondary metabolite biosynthetic process"/>
    <property type="evidence" value="ECO:0007669"/>
    <property type="project" value="TreeGrafter"/>
</dbReference>
<dbReference type="Gene3D" id="1.10.10.10">
    <property type="entry name" value="Winged helix-like DNA-binding domain superfamily/Winged helix DNA-binding domain"/>
    <property type="match status" value="1"/>
</dbReference>
<evidence type="ECO:0000256" key="1">
    <source>
        <dbReference type="ARBA" id="ARBA00007957"/>
    </source>
</evidence>
<comment type="cofactor">
    <cofactor evidence="8">
        <name>Mn(2+)</name>
        <dbReference type="ChEBI" id="CHEBI:29035"/>
    </cofactor>
    <cofactor evidence="8">
        <name>Fe(2+)</name>
        <dbReference type="ChEBI" id="CHEBI:29033"/>
    </cofactor>
    <text evidence="8">Binds 1 Mn(2+) or Fe(2+) ion per subunit.</text>
</comment>
<evidence type="ECO:0000256" key="5">
    <source>
        <dbReference type="ARBA" id="ARBA00023125"/>
    </source>
</evidence>
<comment type="cofactor">
    <cofactor evidence="7">
        <name>Zn(2+)</name>
        <dbReference type="ChEBI" id="CHEBI:29105"/>
    </cofactor>
    <text evidence="7">Binds 1 zinc ion per subunit.</text>
</comment>
<dbReference type="PANTHER" id="PTHR33202:SF6">
    <property type="entry name" value="ZINC UPTAKE REGULATION PROTEIN"/>
    <property type="match status" value="1"/>
</dbReference>
<protein>
    <submittedName>
        <fullName evidence="9">Fur family transcriptional regulator, zinc uptake regulator</fullName>
    </submittedName>
</protein>
<dbReference type="Pfam" id="PF01475">
    <property type="entry name" value="FUR"/>
    <property type="match status" value="1"/>
</dbReference>
<feature type="binding site" evidence="7">
    <location>
        <position position="149"/>
    </location>
    <ligand>
        <name>Zn(2+)</name>
        <dbReference type="ChEBI" id="CHEBI:29105"/>
    </ligand>
</feature>
<evidence type="ECO:0000256" key="3">
    <source>
        <dbReference type="ARBA" id="ARBA00022833"/>
    </source>
</evidence>
<dbReference type="Proteomes" id="UP000198854">
    <property type="component" value="Unassembled WGS sequence"/>
</dbReference>
<dbReference type="EMBL" id="FNDD01000003">
    <property type="protein sequence ID" value="SDG83024.1"/>
    <property type="molecule type" value="Genomic_DNA"/>
</dbReference>
<proteinExistence type="inferred from homology"/>
<dbReference type="InterPro" id="IPR043135">
    <property type="entry name" value="Fur_C"/>
</dbReference>
<dbReference type="GO" id="GO:0045892">
    <property type="term" value="P:negative regulation of DNA-templated transcription"/>
    <property type="evidence" value="ECO:0007669"/>
    <property type="project" value="TreeGrafter"/>
</dbReference>